<dbReference type="AlphaFoldDB" id="X1K806"/>
<reference evidence="1" key="1">
    <citation type="journal article" date="2014" name="Front. Microbiol.">
        <title>High frequency of phylogenetically diverse reductive dehalogenase-homologous genes in deep subseafloor sedimentary metagenomes.</title>
        <authorList>
            <person name="Kawai M."/>
            <person name="Futagami T."/>
            <person name="Toyoda A."/>
            <person name="Takaki Y."/>
            <person name="Nishi S."/>
            <person name="Hori S."/>
            <person name="Arai W."/>
            <person name="Tsubouchi T."/>
            <person name="Morono Y."/>
            <person name="Uchiyama I."/>
            <person name="Ito T."/>
            <person name="Fujiyama A."/>
            <person name="Inagaki F."/>
            <person name="Takami H."/>
        </authorList>
    </citation>
    <scope>NUCLEOTIDE SEQUENCE</scope>
    <source>
        <strain evidence="1">Expedition CK06-06</strain>
    </source>
</reference>
<protein>
    <recommendedName>
        <fullName evidence="2">Terminase large subunit gp17-like C-terminal domain-containing protein</fullName>
    </recommendedName>
</protein>
<organism evidence="1">
    <name type="scientific">marine sediment metagenome</name>
    <dbReference type="NCBI Taxonomy" id="412755"/>
    <lineage>
        <taxon>unclassified sequences</taxon>
        <taxon>metagenomes</taxon>
        <taxon>ecological metagenomes</taxon>
    </lineage>
</organism>
<proteinExistence type="predicted"/>
<feature type="non-terminal residue" evidence="1">
    <location>
        <position position="306"/>
    </location>
</feature>
<gene>
    <name evidence="1" type="ORF">S06H3_18866</name>
</gene>
<name>X1K806_9ZZZZ</name>
<evidence type="ECO:0000313" key="1">
    <source>
        <dbReference type="EMBL" id="GAI02708.1"/>
    </source>
</evidence>
<sequence length="306" mass="34412">IEGPRADEAIFNSLRPRQAQFAGNKLFMISTAGSKQGLFWQYFNEGFNIQDRLTCQAPTDFVNPLIPKEFLEKEKARDIDNYMREYEAIFAERMEAFFSFDMLNECFILTGDQKYISSFTYNLGIDASGLAGRDLFGLAVSHRQGTKIIIDYAKSFNTKNLDIIVNEIKDLKKNYNLSIAVIDKFAKGFVRAILMKLGLGVIVRPSLADIYVNAKSLAISGNLSLPVNNELKKGLLNTQAFYSKSNSLTIGHPRDSTGHSDLADAVITSVFQSSRIMNREEKERYIVHNEGIGALWVEDTEAKEDS</sequence>
<accession>X1K806</accession>
<dbReference type="EMBL" id="BARV01009594">
    <property type="protein sequence ID" value="GAI02708.1"/>
    <property type="molecule type" value="Genomic_DNA"/>
</dbReference>
<feature type="non-terminal residue" evidence="1">
    <location>
        <position position="1"/>
    </location>
</feature>
<comment type="caution">
    <text evidence="1">The sequence shown here is derived from an EMBL/GenBank/DDBJ whole genome shotgun (WGS) entry which is preliminary data.</text>
</comment>
<dbReference type="Gene3D" id="3.30.420.240">
    <property type="match status" value="1"/>
</dbReference>
<evidence type="ECO:0008006" key="2">
    <source>
        <dbReference type="Google" id="ProtNLM"/>
    </source>
</evidence>